<dbReference type="OrthoDB" id="9760040at2"/>
<dbReference type="Proteomes" id="UP000475582">
    <property type="component" value="Unassembled WGS sequence"/>
</dbReference>
<keyword evidence="2" id="KW-1185">Reference proteome</keyword>
<dbReference type="EMBL" id="WNKY01000018">
    <property type="protein sequence ID" value="MTV39279.1"/>
    <property type="molecule type" value="Genomic_DNA"/>
</dbReference>
<name>A0A6L6PKR7_9BURK</name>
<dbReference type="AlphaFoldDB" id="A0A6L6PKR7"/>
<gene>
    <name evidence="1" type="ORF">GM676_17030</name>
</gene>
<accession>A0A6L6PKR7</accession>
<organism evidence="1 2">
    <name type="scientific">Duganella radicis</name>
    <dbReference type="NCBI Taxonomy" id="551988"/>
    <lineage>
        <taxon>Bacteria</taxon>
        <taxon>Pseudomonadati</taxon>
        <taxon>Pseudomonadota</taxon>
        <taxon>Betaproteobacteria</taxon>
        <taxon>Burkholderiales</taxon>
        <taxon>Oxalobacteraceae</taxon>
        <taxon>Telluria group</taxon>
        <taxon>Duganella</taxon>
    </lineage>
</organism>
<dbReference type="Pfam" id="PF05960">
    <property type="entry name" value="DUF885"/>
    <property type="match status" value="1"/>
</dbReference>
<evidence type="ECO:0000313" key="1">
    <source>
        <dbReference type="EMBL" id="MTV39279.1"/>
    </source>
</evidence>
<reference evidence="1 2" key="1">
    <citation type="submission" date="2019-11" db="EMBL/GenBank/DDBJ databases">
        <title>Type strains purchased from KCTC, JCM and DSMZ.</title>
        <authorList>
            <person name="Lu H."/>
        </authorList>
    </citation>
    <scope>NUCLEOTIDE SEQUENCE [LARGE SCALE GENOMIC DNA]</scope>
    <source>
        <strain evidence="1 2">KCTC 22382</strain>
    </source>
</reference>
<protein>
    <submittedName>
        <fullName evidence="1">DUF885 family protein</fullName>
    </submittedName>
</protein>
<proteinExistence type="predicted"/>
<evidence type="ECO:0000313" key="2">
    <source>
        <dbReference type="Proteomes" id="UP000475582"/>
    </source>
</evidence>
<dbReference type="InterPro" id="IPR010281">
    <property type="entry name" value="DUF885"/>
</dbReference>
<dbReference type="PANTHER" id="PTHR33361">
    <property type="entry name" value="GLR0591 PROTEIN"/>
    <property type="match status" value="1"/>
</dbReference>
<dbReference type="PANTHER" id="PTHR33361:SF2">
    <property type="entry name" value="DUF885 DOMAIN-CONTAINING PROTEIN"/>
    <property type="match status" value="1"/>
</dbReference>
<dbReference type="RefSeq" id="WP_155464935.1">
    <property type="nucleotide sequence ID" value="NZ_WNKY01000018.1"/>
</dbReference>
<sequence>MMRVAKWLGIAVLTVVPLIAALVLHTIYFKPLTLDWFYTRVFATFALDNPELLTSMRMVPPWLDFFGGKLADASPEHERRLARTVREDLAILDRYDRAALNAEEKRSYDTMHFFLQSLADGEPYLQHDFPVNQHAGIQSALPEFMQQMHAVENLKDAENYIKRLQRFPVKFDQVIASLRQREAKGVIPPRFTVEKVLTQMQAYIARPAAQHELVTSFKEKLDRIPAAGMDANTRARLLAAATGAVQDSVYPAYRNLIAYFIALQPKAVANHGAWSLPNGAAYYAWCVRKHTTTDMTPRQVHDLGLSEVARVEKDMDGILRQQGLSEGTVGARLLQLAHRPEQMFADTPEGRQAILARYQAILDEVNHGLGGSFDLRPRSGVKVEPVPASSEATAPGAYYKIGSFDGSRPGVFYANLRNPAEVTRFMMRTTAYHEGIPGHHFQMSIAQHLSGVPFFRRILPFTAYNEGWALYAERLAYELGFEKDPLDNLGRLSGEMMRAARLVVDTGIHAQRWTREQAIGYMIDHAGMTEEEATAEVERYFVNPGQALAYQIGMLKILALRERARQQAGTKFELKQFHNQILSHGALPLPVLEWTINDWVAGK</sequence>
<comment type="caution">
    <text evidence="1">The sequence shown here is derived from an EMBL/GenBank/DDBJ whole genome shotgun (WGS) entry which is preliminary data.</text>
</comment>